<accession>A0AAN9L350</accession>
<proteinExistence type="predicted"/>
<keyword evidence="2" id="KW-1185">Reference proteome</keyword>
<protein>
    <submittedName>
        <fullName evidence="1">Uncharacterized protein</fullName>
    </submittedName>
</protein>
<gene>
    <name evidence="1" type="ORF">VNO77_22728</name>
</gene>
<reference evidence="1 2" key="1">
    <citation type="submission" date="2024-01" db="EMBL/GenBank/DDBJ databases">
        <title>The genomes of 5 underutilized Papilionoideae crops provide insights into root nodulation and disease resistanc.</title>
        <authorList>
            <person name="Jiang F."/>
        </authorList>
    </citation>
    <scope>NUCLEOTIDE SEQUENCE [LARGE SCALE GENOMIC DNA]</scope>
    <source>
        <strain evidence="1">LVBAO_FW01</strain>
        <tissue evidence="1">Leaves</tissue>
    </source>
</reference>
<name>A0AAN9L350_CANGL</name>
<dbReference type="AlphaFoldDB" id="A0AAN9L350"/>
<evidence type="ECO:0000313" key="2">
    <source>
        <dbReference type="Proteomes" id="UP001367508"/>
    </source>
</evidence>
<comment type="caution">
    <text evidence="1">The sequence shown here is derived from an EMBL/GenBank/DDBJ whole genome shotgun (WGS) entry which is preliminary data.</text>
</comment>
<dbReference type="EMBL" id="JAYMYQ010000005">
    <property type="protein sequence ID" value="KAK7328615.1"/>
    <property type="molecule type" value="Genomic_DNA"/>
</dbReference>
<dbReference type="Proteomes" id="UP001367508">
    <property type="component" value="Unassembled WGS sequence"/>
</dbReference>
<evidence type="ECO:0000313" key="1">
    <source>
        <dbReference type="EMBL" id="KAK7328615.1"/>
    </source>
</evidence>
<organism evidence="1 2">
    <name type="scientific">Canavalia gladiata</name>
    <name type="common">Sword bean</name>
    <name type="synonym">Dolichos gladiatus</name>
    <dbReference type="NCBI Taxonomy" id="3824"/>
    <lineage>
        <taxon>Eukaryota</taxon>
        <taxon>Viridiplantae</taxon>
        <taxon>Streptophyta</taxon>
        <taxon>Embryophyta</taxon>
        <taxon>Tracheophyta</taxon>
        <taxon>Spermatophyta</taxon>
        <taxon>Magnoliopsida</taxon>
        <taxon>eudicotyledons</taxon>
        <taxon>Gunneridae</taxon>
        <taxon>Pentapetalae</taxon>
        <taxon>rosids</taxon>
        <taxon>fabids</taxon>
        <taxon>Fabales</taxon>
        <taxon>Fabaceae</taxon>
        <taxon>Papilionoideae</taxon>
        <taxon>50 kb inversion clade</taxon>
        <taxon>NPAAA clade</taxon>
        <taxon>indigoferoid/millettioid clade</taxon>
        <taxon>Phaseoleae</taxon>
        <taxon>Canavalia</taxon>
    </lineage>
</organism>
<sequence length="172" mass="19431">MIEPLGVSKGSCSLKGSLVLMWKRPSASVWMFPFERLVRKVLTGCDLILSISYHIESPDRIIKALGWRSLAFLHEAGSTPKDCERFITSIPIFNFDQKRPRVQFYEELIGMTACEGSHFLGFENENFLGFLMMVQQLLEDFPGHISGSDHPRHITSSKLPQSESLSTLLILA</sequence>